<sequence>MSKKPPKQRGNYNKLPKIPLGVPVNVNSMINRSYPNDDKKLMTNFMLPFIIKLEKLFVSLHDFVKIWKKYKIGRNDLSSIIKKEELSINVQEVITSKRQLSHSNSEEKNILFTYHAATDPEGTLQFLHNFVFTFLPNTYDKVNLFHELKHEIEEIKKEKERCQSSSEQCSSPGSSNSPGSPYCPNSSNNPGSQSPPCPPESSSDSYGSSPSCESQYSPDSSPSLQNDSPQVISEKETSNESQWFTSDHSTSTSPSTSPAETNLVFCSSVNYDDNSDDSEEYFNFLN</sequence>
<feature type="region of interest" description="Disordered" evidence="1">
    <location>
        <begin position="159"/>
        <end position="260"/>
    </location>
</feature>
<dbReference type="EMBL" id="JAPFFF010000009">
    <property type="protein sequence ID" value="KAK8883020.1"/>
    <property type="molecule type" value="Genomic_DNA"/>
</dbReference>
<evidence type="ECO:0000256" key="1">
    <source>
        <dbReference type="SAM" id="MobiDB-lite"/>
    </source>
</evidence>
<evidence type="ECO:0000313" key="3">
    <source>
        <dbReference type="Proteomes" id="UP001470230"/>
    </source>
</evidence>
<evidence type="ECO:0000313" key="2">
    <source>
        <dbReference type="EMBL" id="KAK8883020.1"/>
    </source>
</evidence>
<gene>
    <name evidence="2" type="ORF">M9Y10_045668</name>
</gene>
<protein>
    <submittedName>
        <fullName evidence="2">Uncharacterized protein</fullName>
    </submittedName>
</protein>
<name>A0ABR2JVV6_9EUKA</name>
<reference evidence="2 3" key="1">
    <citation type="submission" date="2024-04" db="EMBL/GenBank/DDBJ databases">
        <title>Tritrichomonas musculus Genome.</title>
        <authorList>
            <person name="Alves-Ferreira E."/>
            <person name="Grigg M."/>
            <person name="Lorenzi H."/>
            <person name="Galac M."/>
        </authorList>
    </citation>
    <scope>NUCLEOTIDE SEQUENCE [LARGE SCALE GENOMIC DNA]</scope>
    <source>
        <strain evidence="2 3">EAF2021</strain>
    </source>
</reference>
<proteinExistence type="predicted"/>
<organism evidence="2 3">
    <name type="scientific">Tritrichomonas musculus</name>
    <dbReference type="NCBI Taxonomy" id="1915356"/>
    <lineage>
        <taxon>Eukaryota</taxon>
        <taxon>Metamonada</taxon>
        <taxon>Parabasalia</taxon>
        <taxon>Tritrichomonadida</taxon>
        <taxon>Tritrichomonadidae</taxon>
        <taxon>Tritrichomonas</taxon>
    </lineage>
</organism>
<keyword evidence="3" id="KW-1185">Reference proteome</keyword>
<feature type="compositionally biased region" description="Low complexity" evidence="1">
    <location>
        <begin position="163"/>
        <end position="192"/>
    </location>
</feature>
<dbReference type="Proteomes" id="UP001470230">
    <property type="component" value="Unassembled WGS sequence"/>
</dbReference>
<comment type="caution">
    <text evidence="2">The sequence shown here is derived from an EMBL/GenBank/DDBJ whole genome shotgun (WGS) entry which is preliminary data.</text>
</comment>
<feature type="compositionally biased region" description="Low complexity" evidence="1">
    <location>
        <begin position="200"/>
        <end position="214"/>
    </location>
</feature>
<accession>A0ABR2JVV6</accession>
<feature type="compositionally biased region" description="Low complexity" evidence="1">
    <location>
        <begin position="245"/>
        <end position="257"/>
    </location>
</feature>
<feature type="compositionally biased region" description="Polar residues" evidence="1">
    <location>
        <begin position="215"/>
        <end position="231"/>
    </location>
</feature>